<organism evidence="1 2">
    <name type="scientific">Kaistia nematophila</name>
    <dbReference type="NCBI Taxonomy" id="2994654"/>
    <lineage>
        <taxon>Bacteria</taxon>
        <taxon>Pseudomonadati</taxon>
        <taxon>Pseudomonadota</taxon>
        <taxon>Alphaproteobacteria</taxon>
        <taxon>Hyphomicrobiales</taxon>
        <taxon>Kaistiaceae</taxon>
        <taxon>Kaistia</taxon>
    </lineage>
</organism>
<gene>
    <name evidence="1" type="ORF">OSH07_19570</name>
</gene>
<evidence type="ECO:0000313" key="2">
    <source>
        <dbReference type="Proteomes" id="UP001144805"/>
    </source>
</evidence>
<accession>A0A9X3E8G7</accession>
<dbReference type="EMBL" id="JAPKNK010000010">
    <property type="protein sequence ID" value="MCX5571408.1"/>
    <property type="molecule type" value="Genomic_DNA"/>
</dbReference>
<dbReference type="RefSeq" id="WP_266340371.1">
    <property type="nucleotide sequence ID" value="NZ_JAPKNK010000010.1"/>
</dbReference>
<proteinExistence type="predicted"/>
<reference evidence="1" key="1">
    <citation type="submission" date="2022-11" db="EMBL/GenBank/DDBJ databases">
        <title>Biodiversity and phylogenetic relationships of bacteria.</title>
        <authorList>
            <person name="Machado R.A.R."/>
            <person name="Bhat A."/>
            <person name="Loulou A."/>
            <person name="Kallel S."/>
        </authorList>
    </citation>
    <scope>NUCLEOTIDE SEQUENCE</scope>
    <source>
        <strain evidence="1">K-TC2</strain>
    </source>
</reference>
<keyword evidence="2" id="KW-1185">Reference proteome</keyword>
<name>A0A9X3E8G7_9HYPH</name>
<dbReference type="Proteomes" id="UP001144805">
    <property type="component" value="Unassembled WGS sequence"/>
</dbReference>
<sequence length="67" mass="7620">MQRVARYIEDLSDELSHLARQHEMHDLAYLLRMAAEEARATAERTVVMAPVKPAPTRSAQDCPDIRS</sequence>
<comment type="caution">
    <text evidence="1">The sequence shown here is derived from an EMBL/GenBank/DDBJ whole genome shotgun (WGS) entry which is preliminary data.</text>
</comment>
<dbReference type="AlphaFoldDB" id="A0A9X3E8G7"/>
<protein>
    <submittedName>
        <fullName evidence="1">Uncharacterized protein</fullName>
    </submittedName>
</protein>
<evidence type="ECO:0000313" key="1">
    <source>
        <dbReference type="EMBL" id="MCX5571408.1"/>
    </source>
</evidence>